<feature type="compositionally biased region" description="Low complexity" evidence="1">
    <location>
        <begin position="225"/>
        <end position="235"/>
    </location>
</feature>
<dbReference type="AlphaFoldDB" id="A0A3L6TNJ8"/>
<feature type="compositionally biased region" description="Basic residues" evidence="1">
    <location>
        <begin position="12"/>
        <end position="27"/>
    </location>
</feature>
<proteinExistence type="predicted"/>
<dbReference type="Proteomes" id="UP000275267">
    <property type="component" value="Unassembled WGS sequence"/>
</dbReference>
<sequence>MPAPPRGDHGRIRAGHTLRSPRPRWRQRPGPGRGSQLDGAAVAHPPLPLSLRRIHGRGGRIRTGCGEPAAPEAHARRWRPWRGDGGHQRPRPPSRSGGQRGTTSLLPVSSGTDPGPRPAPLPPARQGRGGGGRMRRPGSGQPWSSRPSCCCCTAWRRRRGSPAPASSALTAPGQIGWCCGAGSGTDPGGRQRGEPGRIWPTVALPRTAAAAGRSRRRGGAGAGSAAGWRRSSGSAVGVARAEARWDRSRRSGRPLRHHIWRMRGRSGRR</sequence>
<organism evidence="2 3">
    <name type="scientific">Panicum miliaceum</name>
    <name type="common">Proso millet</name>
    <name type="synonym">Broomcorn millet</name>
    <dbReference type="NCBI Taxonomy" id="4540"/>
    <lineage>
        <taxon>Eukaryota</taxon>
        <taxon>Viridiplantae</taxon>
        <taxon>Streptophyta</taxon>
        <taxon>Embryophyta</taxon>
        <taxon>Tracheophyta</taxon>
        <taxon>Spermatophyta</taxon>
        <taxon>Magnoliopsida</taxon>
        <taxon>Liliopsida</taxon>
        <taxon>Poales</taxon>
        <taxon>Poaceae</taxon>
        <taxon>PACMAD clade</taxon>
        <taxon>Panicoideae</taxon>
        <taxon>Panicodae</taxon>
        <taxon>Paniceae</taxon>
        <taxon>Panicinae</taxon>
        <taxon>Panicum</taxon>
        <taxon>Panicum sect. Panicum</taxon>
    </lineage>
</organism>
<protein>
    <submittedName>
        <fullName evidence="2">Uncharacterized protein</fullName>
    </submittedName>
</protein>
<gene>
    <name evidence="2" type="ORF">C2845_PM01G14170</name>
</gene>
<evidence type="ECO:0000313" key="2">
    <source>
        <dbReference type="EMBL" id="RLN41760.1"/>
    </source>
</evidence>
<reference evidence="3" key="1">
    <citation type="journal article" date="2019" name="Nat. Commun.">
        <title>The genome of broomcorn millet.</title>
        <authorList>
            <person name="Zou C."/>
            <person name="Miki D."/>
            <person name="Li D."/>
            <person name="Tang Q."/>
            <person name="Xiao L."/>
            <person name="Rajput S."/>
            <person name="Deng P."/>
            <person name="Jia W."/>
            <person name="Huang R."/>
            <person name="Zhang M."/>
            <person name="Sun Y."/>
            <person name="Hu J."/>
            <person name="Fu X."/>
            <person name="Schnable P.S."/>
            <person name="Li F."/>
            <person name="Zhang H."/>
            <person name="Feng B."/>
            <person name="Zhu X."/>
            <person name="Liu R."/>
            <person name="Schnable J.C."/>
            <person name="Zhu J.-K."/>
            <person name="Zhang H."/>
        </authorList>
    </citation>
    <scope>NUCLEOTIDE SEQUENCE [LARGE SCALE GENOMIC DNA]</scope>
</reference>
<feature type="compositionally biased region" description="Basic and acidic residues" evidence="1">
    <location>
        <begin position="1"/>
        <end position="11"/>
    </location>
</feature>
<feature type="compositionally biased region" description="Basic residues" evidence="1">
    <location>
        <begin position="250"/>
        <end position="269"/>
    </location>
</feature>
<feature type="region of interest" description="Disordered" evidence="1">
    <location>
        <begin position="206"/>
        <end position="269"/>
    </location>
</feature>
<feature type="region of interest" description="Disordered" evidence="1">
    <location>
        <begin position="1"/>
        <end position="147"/>
    </location>
</feature>
<comment type="caution">
    <text evidence="2">The sequence shown here is derived from an EMBL/GenBank/DDBJ whole genome shotgun (WGS) entry which is preliminary data.</text>
</comment>
<feature type="compositionally biased region" description="Polar residues" evidence="1">
    <location>
        <begin position="102"/>
        <end position="112"/>
    </location>
</feature>
<name>A0A3L6TNJ8_PANMI</name>
<evidence type="ECO:0000313" key="3">
    <source>
        <dbReference type="Proteomes" id="UP000275267"/>
    </source>
</evidence>
<evidence type="ECO:0000256" key="1">
    <source>
        <dbReference type="SAM" id="MobiDB-lite"/>
    </source>
</evidence>
<keyword evidence="3" id="KW-1185">Reference proteome</keyword>
<dbReference type="EMBL" id="PQIB02000001">
    <property type="protein sequence ID" value="RLN41760.1"/>
    <property type="molecule type" value="Genomic_DNA"/>
</dbReference>
<accession>A0A3L6TNJ8</accession>